<feature type="domain" description="HTH iclR-type" evidence="7">
    <location>
        <begin position="27"/>
        <end position="88"/>
    </location>
</feature>
<dbReference type="Pfam" id="PF09339">
    <property type="entry name" value="HTH_IclR"/>
    <property type="match status" value="1"/>
</dbReference>
<keyword evidence="3" id="KW-0238">DNA-binding</keyword>
<dbReference type="InterPro" id="IPR029016">
    <property type="entry name" value="GAF-like_dom_sf"/>
</dbReference>
<organism evidence="9 10">
    <name type="scientific">Nakamurella flava</name>
    <dbReference type="NCBI Taxonomy" id="2576308"/>
    <lineage>
        <taxon>Bacteria</taxon>
        <taxon>Bacillati</taxon>
        <taxon>Actinomycetota</taxon>
        <taxon>Actinomycetes</taxon>
        <taxon>Nakamurellales</taxon>
        <taxon>Nakamurellaceae</taxon>
        <taxon>Nakamurella</taxon>
    </lineage>
</organism>
<dbReference type="Gene3D" id="3.30.450.40">
    <property type="match status" value="1"/>
</dbReference>
<dbReference type="FunFam" id="1.10.10.10:FF:000056">
    <property type="entry name" value="IclR family transcriptional regulator"/>
    <property type="match status" value="1"/>
</dbReference>
<keyword evidence="4" id="KW-0804">Transcription</keyword>
<keyword evidence="10" id="KW-1185">Reference proteome</keyword>
<dbReference type="PANTHER" id="PTHR30136:SF24">
    <property type="entry name" value="HTH-TYPE TRANSCRIPTIONAL REPRESSOR ALLR"/>
    <property type="match status" value="1"/>
</dbReference>
<dbReference type="AlphaFoldDB" id="A0A4U6QJY7"/>
<dbReference type="SUPFAM" id="SSF55781">
    <property type="entry name" value="GAF domain-like"/>
    <property type="match status" value="1"/>
</dbReference>
<dbReference type="Pfam" id="PF01614">
    <property type="entry name" value="IclR_C"/>
    <property type="match status" value="1"/>
</dbReference>
<dbReference type="InterPro" id="IPR050707">
    <property type="entry name" value="HTH_MetabolicPath_Reg"/>
</dbReference>
<evidence type="ECO:0000313" key="10">
    <source>
        <dbReference type="Proteomes" id="UP000306985"/>
    </source>
</evidence>
<dbReference type="SUPFAM" id="SSF46785">
    <property type="entry name" value="Winged helix' DNA-binding domain"/>
    <property type="match status" value="1"/>
</dbReference>
<dbReference type="EMBL" id="SZZH01000001">
    <property type="protein sequence ID" value="TKV60631.1"/>
    <property type="molecule type" value="Genomic_DNA"/>
</dbReference>
<comment type="function">
    <text evidence="5">May be an activator protein for the gylABX operon.</text>
</comment>
<dbReference type="InterPro" id="IPR036390">
    <property type="entry name" value="WH_DNA-bd_sf"/>
</dbReference>
<dbReference type="InterPro" id="IPR036388">
    <property type="entry name" value="WH-like_DNA-bd_sf"/>
</dbReference>
<comment type="caution">
    <text evidence="9">The sequence shown here is derived from an EMBL/GenBank/DDBJ whole genome shotgun (WGS) entry which is preliminary data.</text>
</comment>
<evidence type="ECO:0000256" key="4">
    <source>
        <dbReference type="ARBA" id="ARBA00023163"/>
    </source>
</evidence>
<dbReference type="RefSeq" id="WP_137447935.1">
    <property type="nucleotide sequence ID" value="NZ_SZZH01000001.1"/>
</dbReference>
<accession>A0A4U6QJY7</accession>
<evidence type="ECO:0000259" key="8">
    <source>
        <dbReference type="PROSITE" id="PS51078"/>
    </source>
</evidence>
<dbReference type="GO" id="GO:0045892">
    <property type="term" value="P:negative regulation of DNA-templated transcription"/>
    <property type="evidence" value="ECO:0007669"/>
    <property type="project" value="TreeGrafter"/>
</dbReference>
<proteinExistence type="predicted"/>
<keyword evidence="1" id="KW-0319">Glycerol metabolism</keyword>
<evidence type="ECO:0000256" key="1">
    <source>
        <dbReference type="ARBA" id="ARBA00022798"/>
    </source>
</evidence>
<dbReference type="PANTHER" id="PTHR30136">
    <property type="entry name" value="HELIX-TURN-HELIX TRANSCRIPTIONAL REGULATOR, ICLR FAMILY"/>
    <property type="match status" value="1"/>
</dbReference>
<feature type="domain" description="IclR-ED" evidence="8">
    <location>
        <begin position="89"/>
        <end position="268"/>
    </location>
</feature>
<evidence type="ECO:0000256" key="6">
    <source>
        <dbReference type="ARBA" id="ARBA00070406"/>
    </source>
</evidence>
<dbReference type="GO" id="GO:0003677">
    <property type="term" value="F:DNA binding"/>
    <property type="evidence" value="ECO:0007669"/>
    <property type="project" value="UniProtKB-KW"/>
</dbReference>
<dbReference type="InterPro" id="IPR014757">
    <property type="entry name" value="Tscrpt_reg_IclR_C"/>
</dbReference>
<dbReference type="OrthoDB" id="8479143at2"/>
<evidence type="ECO:0000256" key="2">
    <source>
        <dbReference type="ARBA" id="ARBA00023015"/>
    </source>
</evidence>
<dbReference type="SMART" id="SM00346">
    <property type="entry name" value="HTH_ICLR"/>
    <property type="match status" value="1"/>
</dbReference>
<dbReference type="Gene3D" id="1.10.10.10">
    <property type="entry name" value="Winged helix-like DNA-binding domain superfamily/Winged helix DNA-binding domain"/>
    <property type="match status" value="1"/>
</dbReference>
<keyword evidence="2" id="KW-0805">Transcription regulation</keyword>
<sequence length="270" mass="28726">MAQPDSVVDLGEVTAAPAAAKARSGGVQSIERAFAILEILVANGGSMGLSALAAAADLPLPTIHRLARTLVDLGYLRQEPSRQYTLGPRVLLLAESSSTMLNSLAQPHLLRLVDEIGETANLASLDGDQIVYIAQVPSRHSMRMFTEVGRRVLPHCTAVGKAIMAHLPPDEVRDILRRTGMPEHTEHTITDPATFLEQLDWAAEHGYANDDGEQELGVRCVAVAVPDVKARLALSISGPAGRMTPETIDRAVPLLTAAGQALAAELNRSS</sequence>
<dbReference type="Proteomes" id="UP000306985">
    <property type="component" value="Unassembled WGS sequence"/>
</dbReference>
<dbReference type="InterPro" id="IPR005471">
    <property type="entry name" value="Tscrpt_reg_IclR_N"/>
</dbReference>
<evidence type="ECO:0000256" key="3">
    <source>
        <dbReference type="ARBA" id="ARBA00023125"/>
    </source>
</evidence>
<protein>
    <recommendedName>
        <fullName evidence="6">Glycerol operon regulatory protein</fullName>
    </recommendedName>
</protein>
<evidence type="ECO:0000256" key="5">
    <source>
        <dbReference type="ARBA" id="ARBA00058938"/>
    </source>
</evidence>
<reference evidence="9 10" key="1">
    <citation type="submission" date="2019-05" db="EMBL/GenBank/DDBJ databases">
        <title>Nakamurella sp. N5BH11, whole genome shotgun sequence.</title>
        <authorList>
            <person name="Tuo L."/>
        </authorList>
    </citation>
    <scope>NUCLEOTIDE SEQUENCE [LARGE SCALE GENOMIC DNA]</scope>
    <source>
        <strain evidence="9 10">N5BH11</strain>
    </source>
</reference>
<name>A0A4U6QJY7_9ACTN</name>
<dbReference type="PROSITE" id="PS51078">
    <property type="entry name" value="ICLR_ED"/>
    <property type="match status" value="1"/>
</dbReference>
<evidence type="ECO:0000259" key="7">
    <source>
        <dbReference type="PROSITE" id="PS51077"/>
    </source>
</evidence>
<dbReference type="GO" id="GO:0003700">
    <property type="term" value="F:DNA-binding transcription factor activity"/>
    <property type="evidence" value="ECO:0007669"/>
    <property type="project" value="TreeGrafter"/>
</dbReference>
<evidence type="ECO:0000313" key="9">
    <source>
        <dbReference type="EMBL" id="TKV60631.1"/>
    </source>
</evidence>
<gene>
    <name evidence="9" type="ORF">FDO65_02740</name>
</gene>
<dbReference type="PROSITE" id="PS51077">
    <property type="entry name" value="HTH_ICLR"/>
    <property type="match status" value="1"/>
</dbReference>
<dbReference type="GO" id="GO:0006071">
    <property type="term" value="P:glycerol metabolic process"/>
    <property type="evidence" value="ECO:0007669"/>
    <property type="project" value="UniProtKB-KW"/>
</dbReference>